<dbReference type="InterPro" id="IPR029032">
    <property type="entry name" value="AhpD-like"/>
</dbReference>
<comment type="caution">
    <text evidence="2">The sequence shown here is derived from an EMBL/GenBank/DDBJ whole genome shotgun (WGS) entry which is preliminary data.</text>
</comment>
<dbReference type="RefSeq" id="WP_190940514.1">
    <property type="nucleotide sequence ID" value="NZ_JACJSI010000014.1"/>
</dbReference>
<sequence>MRRALLTSAIATLTTVVLGIITNKAHAQSSDRYTRGIKTLKRIGGTDYACALRPLQAFFPDLAQISVEYPFGDIMSRPGLDLKQREIVNVAALTALGSVRPTLKFHIHGMLNVGCTPQEVVETILHAVVYAGFPAAQDGITIAREVFKERKLEFKPVSSRPQGDRYQLGIQNLQQTEGDRVKTIATQFANLAPDLPRLIIEFARGEIWNRRGLSLKSREFATLVMVTALGNQSDSVETHVEGALRAGATETEIKELLLQMTVYAGYPKTLTAVTAAQQIFVNLKQRGIVAISPQPNLESRRQAETNEARYRRGLEALNQISKASGEAVVKSFEDIAPDLGRYILEFSYGEVFSRPNLDLKIRELATVSALTGLNTTASELPLKVHINGALNVGANCQEIVEAIIQMIPYVGFVKVQQAMALAEAVFQERNV</sequence>
<dbReference type="Pfam" id="PF02627">
    <property type="entry name" value="CMD"/>
    <property type="match status" value="3"/>
</dbReference>
<gene>
    <name evidence="2" type="ORF">H6G97_10400</name>
</gene>
<protein>
    <submittedName>
        <fullName evidence="2">Carboxymuconolactone decarboxylase family protein</fullName>
    </submittedName>
</protein>
<name>A0ABR8DKK6_9NOSO</name>
<dbReference type="SUPFAM" id="SSF69118">
    <property type="entry name" value="AhpD-like"/>
    <property type="match status" value="2"/>
</dbReference>
<proteinExistence type="predicted"/>
<dbReference type="Gene3D" id="1.20.1290.10">
    <property type="entry name" value="AhpD-like"/>
    <property type="match status" value="3"/>
</dbReference>
<organism evidence="2 3">
    <name type="scientific">Nostoc flagelliforme FACHB-838</name>
    <dbReference type="NCBI Taxonomy" id="2692904"/>
    <lineage>
        <taxon>Bacteria</taxon>
        <taxon>Bacillati</taxon>
        <taxon>Cyanobacteriota</taxon>
        <taxon>Cyanophyceae</taxon>
        <taxon>Nostocales</taxon>
        <taxon>Nostocaceae</taxon>
        <taxon>Nostoc</taxon>
    </lineage>
</organism>
<feature type="domain" description="Carboxymuconolactone decarboxylase-like" evidence="1">
    <location>
        <begin position="337"/>
        <end position="424"/>
    </location>
</feature>
<dbReference type="PANTHER" id="PTHR33570:SF10">
    <property type="entry name" value="GAMMA-CARBOXYMUCONOLACTONE DECARBOXYLASE"/>
    <property type="match status" value="1"/>
</dbReference>
<evidence type="ECO:0000259" key="1">
    <source>
        <dbReference type="Pfam" id="PF02627"/>
    </source>
</evidence>
<dbReference type="PANTHER" id="PTHR33570">
    <property type="entry name" value="4-CARBOXYMUCONOLACTONE DECARBOXYLASE FAMILY PROTEIN"/>
    <property type="match status" value="1"/>
</dbReference>
<dbReference type="Proteomes" id="UP000623440">
    <property type="component" value="Unassembled WGS sequence"/>
</dbReference>
<dbReference type="EMBL" id="JACJSI010000014">
    <property type="protein sequence ID" value="MBD2529956.1"/>
    <property type="molecule type" value="Genomic_DNA"/>
</dbReference>
<feature type="domain" description="Carboxymuconolactone decarboxylase-like" evidence="1">
    <location>
        <begin position="193"/>
        <end position="277"/>
    </location>
</feature>
<accession>A0ABR8DKK6</accession>
<dbReference type="InterPro" id="IPR052512">
    <property type="entry name" value="4CMD/NDH-1_regulator"/>
</dbReference>
<evidence type="ECO:0000313" key="2">
    <source>
        <dbReference type="EMBL" id="MBD2529956.1"/>
    </source>
</evidence>
<reference evidence="2 3" key="1">
    <citation type="journal article" date="2020" name="ISME J.">
        <title>Comparative genomics reveals insights into cyanobacterial evolution and habitat adaptation.</title>
        <authorList>
            <person name="Chen M.Y."/>
            <person name="Teng W.K."/>
            <person name="Zhao L."/>
            <person name="Hu C.X."/>
            <person name="Zhou Y.K."/>
            <person name="Han B.P."/>
            <person name="Song L.R."/>
            <person name="Shu W.S."/>
        </authorList>
    </citation>
    <scope>NUCLEOTIDE SEQUENCE [LARGE SCALE GENOMIC DNA]</scope>
    <source>
        <strain evidence="2 3">FACHB-838</strain>
    </source>
</reference>
<evidence type="ECO:0000313" key="3">
    <source>
        <dbReference type="Proteomes" id="UP000623440"/>
    </source>
</evidence>
<feature type="domain" description="Carboxymuconolactone decarboxylase-like" evidence="1">
    <location>
        <begin position="60"/>
        <end position="145"/>
    </location>
</feature>
<keyword evidence="3" id="KW-1185">Reference proteome</keyword>
<dbReference type="InterPro" id="IPR003779">
    <property type="entry name" value="CMD-like"/>
</dbReference>